<dbReference type="RefSeq" id="WP_088397239.1">
    <property type="nucleotide sequence ID" value="NZ_MXPU01000040.1"/>
</dbReference>
<name>A0A246DN76_9HYPH</name>
<evidence type="ECO:0000313" key="1">
    <source>
        <dbReference type="EMBL" id="OWO89708.1"/>
    </source>
</evidence>
<dbReference type="AlphaFoldDB" id="A0A246DN76"/>
<comment type="caution">
    <text evidence="1">The sequence shown here is derived from an EMBL/GenBank/DDBJ whole genome shotgun (WGS) entry which is preliminary data.</text>
</comment>
<gene>
    <name evidence="1" type="ORF">B5E41_30170</name>
</gene>
<evidence type="ECO:0000313" key="2">
    <source>
        <dbReference type="Proteomes" id="UP000197269"/>
    </source>
</evidence>
<dbReference type="EMBL" id="MXPU01000040">
    <property type="protein sequence ID" value="OWO89708.1"/>
    <property type="molecule type" value="Genomic_DNA"/>
</dbReference>
<dbReference type="Proteomes" id="UP000197269">
    <property type="component" value="Unassembled WGS sequence"/>
</dbReference>
<proteinExistence type="predicted"/>
<organism evidence="1 2">
    <name type="scientific">Rhizobium esperanzae</name>
    <dbReference type="NCBI Taxonomy" id="1967781"/>
    <lineage>
        <taxon>Bacteria</taxon>
        <taxon>Pseudomonadati</taxon>
        <taxon>Pseudomonadota</taxon>
        <taxon>Alphaproteobacteria</taxon>
        <taxon>Hyphomicrobiales</taxon>
        <taxon>Rhizobiaceae</taxon>
        <taxon>Rhizobium/Agrobacterium group</taxon>
        <taxon>Rhizobium</taxon>
    </lineage>
</organism>
<protein>
    <submittedName>
        <fullName evidence="1">Uncharacterized protein</fullName>
    </submittedName>
</protein>
<reference evidence="1 2" key="1">
    <citation type="submission" date="2017-03" db="EMBL/GenBank/DDBJ databases">
        <title>Genome of strain Rhizobium sp. CNPSo 668.</title>
        <authorList>
            <person name="Ribeiro R."/>
        </authorList>
    </citation>
    <scope>NUCLEOTIDE SEQUENCE [LARGE SCALE GENOMIC DNA]</scope>
    <source>
        <strain evidence="1 2">CNPSo 668</strain>
    </source>
</reference>
<accession>A0A246DN76</accession>
<sequence length="65" mass="7022">MNYWEACEAQVTAAEAIEECRRHEVAAQVREGDGALIEIATGELIAEADDEGDYSGEAIIGFLGY</sequence>